<evidence type="ECO:0000259" key="1">
    <source>
        <dbReference type="Pfam" id="PF00535"/>
    </source>
</evidence>
<gene>
    <name evidence="2" type="ORF">A3I41_03765</name>
</gene>
<comment type="caution">
    <text evidence="2">The sequence shown here is derived from an EMBL/GenBank/DDBJ whole genome shotgun (WGS) entry which is preliminary data.</text>
</comment>
<proteinExistence type="predicted"/>
<dbReference type="SUPFAM" id="SSF53448">
    <property type="entry name" value="Nucleotide-diphospho-sugar transferases"/>
    <property type="match status" value="1"/>
</dbReference>
<name>A0A1F7VAB1_9BACT</name>
<evidence type="ECO:0000313" key="2">
    <source>
        <dbReference type="EMBL" id="OGL87038.1"/>
    </source>
</evidence>
<accession>A0A1F7VAB1</accession>
<sequence>MRFSIVIPTFERQQSLHECLSSILLQSRLPDEVIIVDDGTLSEVFITDERERFKQSKCTLSYYRKDHVQVSRGTSISRNIGMSLAREEVVFILDDDLFLEKNFLDEIMSVWEREDCTSIIGIGGVILNNRKKSLLELFFNHVFVLESTYSWDVTDVGYQTWNDGIQKCVRGFYEHGGACSYRKTFVMKLGGFTVLNDGRTALEDVEFALRAKRSGLGYFIEPRARTEHNHALGGRTSKWRSAFQESQNRKWIFQTMCKQDVLHQLWFVWSSTGWILRQFLSGQFQKGFGMIIGFFVRNV</sequence>
<dbReference type="InterPro" id="IPR050834">
    <property type="entry name" value="Glycosyltransf_2"/>
</dbReference>
<dbReference type="Proteomes" id="UP000176593">
    <property type="component" value="Unassembled WGS sequence"/>
</dbReference>
<dbReference type="Pfam" id="PF00535">
    <property type="entry name" value="Glycos_transf_2"/>
    <property type="match status" value="1"/>
</dbReference>
<dbReference type="Gene3D" id="3.90.550.10">
    <property type="entry name" value="Spore Coat Polysaccharide Biosynthesis Protein SpsA, Chain A"/>
    <property type="match status" value="1"/>
</dbReference>
<reference evidence="2 3" key="1">
    <citation type="journal article" date="2016" name="Nat. Commun.">
        <title>Thousands of microbial genomes shed light on interconnected biogeochemical processes in an aquifer system.</title>
        <authorList>
            <person name="Anantharaman K."/>
            <person name="Brown C.T."/>
            <person name="Hug L.A."/>
            <person name="Sharon I."/>
            <person name="Castelle C.J."/>
            <person name="Probst A.J."/>
            <person name="Thomas B.C."/>
            <person name="Singh A."/>
            <person name="Wilkins M.J."/>
            <person name="Karaoz U."/>
            <person name="Brodie E.L."/>
            <person name="Williams K.H."/>
            <person name="Hubbard S.S."/>
            <person name="Banfield J.F."/>
        </authorList>
    </citation>
    <scope>NUCLEOTIDE SEQUENCE [LARGE SCALE GENOMIC DNA]</scope>
</reference>
<evidence type="ECO:0000313" key="3">
    <source>
        <dbReference type="Proteomes" id="UP000176593"/>
    </source>
</evidence>
<organism evidence="2 3">
    <name type="scientific">Candidatus Uhrbacteria bacterium RIFCSPLOWO2_02_FULL_48_18</name>
    <dbReference type="NCBI Taxonomy" id="1802408"/>
    <lineage>
        <taxon>Bacteria</taxon>
        <taxon>Candidatus Uhriibacteriota</taxon>
    </lineage>
</organism>
<dbReference type="CDD" id="cd00761">
    <property type="entry name" value="Glyco_tranf_GTA_type"/>
    <property type="match status" value="1"/>
</dbReference>
<dbReference type="EMBL" id="MGEQ01000003">
    <property type="protein sequence ID" value="OGL87038.1"/>
    <property type="molecule type" value="Genomic_DNA"/>
</dbReference>
<dbReference type="PANTHER" id="PTHR43685:SF3">
    <property type="entry name" value="SLR2126 PROTEIN"/>
    <property type="match status" value="1"/>
</dbReference>
<protein>
    <recommendedName>
        <fullName evidence="1">Glycosyltransferase 2-like domain-containing protein</fullName>
    </recommendedName>
</protein>
<dbReference type="PANTHER" id="PTHR43685">
    <property type="entry name" value="GLYCOSYLTRANSFERASE"/>
    <property type="match status" value="1"/>
</dbReference>
<dbReference type="InterPro" id="IPR029044">
    <property type="entry name" value="Nucleotide-diphossugar_trans"/>
</dbReference>
<feature type="domain" description="Glycosyltransferase 2-like" evidence="1">
    <location>
        <begin position="4"/>
        <end position="126"/>
    </location>
</feature>
<dbReference type="InterPro" id="IPR001173">
    <property type="entry name" value="Glyco_trans_2-like"/>
</dbReference>
<dbReference type="AlphaFoldDB" id="A0A1F7VAB1"/>